<sequence length="198" mass="22423">MDNLASFILFFSDGIVIIPFIVFGLICLDRSMFNNAAYLVLISILINVALKVSFQIPLPASVAKNWFAFPSGHMQMAAVFYGWLACRINFLWFRILVTVILFGIGFSLIHLGYHNVCDVIGALFFALLIVTGYQRLLSKTPQNLIWILLSTAICLLVYIQLVYAKIPTHAKVAFYALLILLLAKKLVMSRRTRNKHHQ</sequence>
<feature type="domain" description="Phosphatidic acid phosphatase type 2/haloperoxidase" evidence="5">
    <location>
        <begin position="31"/>
        <end position="134"/>
    </location>
</feature>
<evidence type="ECO:0000256" key="3">
    <source>
        <dbReference type="ARBA" id="ARBA00047594"/>
    </source>
</evidence>
<dbReference type="EC" id="3.6.1.27" evidence="1"/>
<evidence type="ECO:0000313" key="6">
    <source>
        <dbReference type="EMBL" id="WED43075.1"/>
    </source>
</evidence>
<dbReference type="InterPro" id="IPR000326">
    <property type="entry name" value="PAP2/HPO"/>
</dbReference>
<keyword evidence="4" id="KW-0472">Membrane</keyword>
<feature type="transmembrane region" description="Helical" evidence="4">
    <location>
        <begin position="6"/>
        <end position="28"/>
    </location>
</feature>
<feature type="transmembrane region" description="Helical" evidence="4">
    <location>
        <begin position="119"/>
        <end position="137"/>
    </location>
</feature>
<keyword evidence="7" id="KW-1185">Reference proteome</keyword>
<dbReference type="InterPro" id="IPR036938">
    <property type="entry name" value="PAP2/HPO_sf"/>
</dbReference>
<feature type="transmembrane region" description="Helical" evidence="4">
    <location>
        <begin position="172"/>
        <end position="188"/>
    </location>
</feature>
<accession>A0ABY8AU80</accession>
<evidence type="ECO:0000256" key="2">
    <source>
        <dbReference type="ARBA" id="ARBA00032707"/>
    </source>
</evidence>
<dbReference type="PANTHER" id="PTHR14969:SF13">
    <property type="entry name" value="AT30094P"/>
    <property type="match status" value="1"/>
</dbReference>
<comment type="catalytic activity">
    <reaction evidence="3">
        <text>di-trans,octa-cis-undecaprenyl diphosphate + H2O = di-trans,octa-cis-undecaprenyl phosphate + phosphate + H(+)</text>
        <dbReference type="Rhea" id="RHEA:28094"/>
        <dbReference type="ChEBI" id="CHEBI:15377"/>
        <dbReference type="ChEBI" id="CHEBI:15378"/>
        <dbReference type="ChEBI" id="CHEBI:43474"/>
        <dbReference type="ChEBI" id="CHEBI:58405"/>
        <dbReference type="ChEBI" id="CHEBI:60392"/>
        <dbReference type="EC" id="3.6.1.27"/>
    </reaction>
</comment>
<dbReference type="Gene3D" id="1.20.144.10">
    <property type="entry name" value="Phosphatidic acid phosphatase type 2/haloperoxidase"/>
    <property type="match status" value="1"/>
</dbReference>
<reference evidence="6 7" key="1">
    <citation type="submission" date="2023-02" db="EMBL/GenBank/DDBJ databases">
        <title>Genome Sequence of L. cardiaca H63T.</title>
        <authorList>
            <person name="Lopez A.E."/>
            <person name="Cianciotto N.P."/>
        </authorList>
    </citation>
    <scope>NUCLEOTIDE SEQUENCE [LARGE SCALE GENOMIC DNA]</scope>
    <source>
        <strain evidence="6 7">H63</strain>
    </source>
</reference>
<name>A0ABY8AU80_9GAMM</name>
<dbReference type="EMBL" id="CP119078">
    <property type="protein sequence ID" value="WED43075.1"/>
    <property type="molecule type" value="Genomic_DNA"/>
</dbReference>
<feature type="transmembrane region" description="Helical" evidence="4">
    <location>
        <begin position="91"/>
        <end position="113"/>
    </location>
</feature>
<evidence type="ECO:0000256" key="1">
    <source>
        <dbReference type="ARBA" id="ARBA00012374"/>
    </source>
</evidence>
<dbReference type="SMART" id="SM00014">
    <property type="entry name" value="acidPPc"/>
    <property type="match status" value="1"/>
</dbReference>
<evidence type="ECO:0000313" key="7">
    <source>
        <dbReference type="Proteomes" id="UP001222087"/>
    </source>
</evidence>
<protein>
    <recommendedName>
        <fullName evidence="1">undecaprenyl-diphosphate phosphatase</fullName>
        <ecNumber evidence="1">3.6.1.27</ecNumber>
    </recommendedName>
    <alternativeName>
        <fullName evidence="2">Undecaprenyl pyrophosphate phosphatase</fullName>
    </alternativeName>
</protein>
<keyword evidence="4" id="KW-0812">Transmembrane</keyword>
<dbReference type="Proteomes" id="UP001222087">
    <property type="component" value="Chromosome"/>
</dbReference>
<feature type="transmembrane region" description="Helical" evidence="4">
    <location>
        <begin position="35"/>
        <end position="54"/>
    </location>
</feature>
<evidence type="ECO:0000259" key="5">
    <source>
        <dbReference type="SMART" id="SM00014"/>
    </source>
</evidence>
<dbReference type="SUPFAM" id="SSF48317">
    <property type="entry name" value="Acid phosphatase/Vanadium-dependent haloperoxidase"/>
    <property type="match status" value="1"/>
</dbReference>
<proteinExistence type="predicted"/>
<dbReference type="PANTHER" id="PTHR14969">
    <property type="entry name" value="SPHINGOSINE-1-PHOSPHATE PHOSPHOHYDROLASE"/>
    <property type="match status" value="1"/>
</dbReference>
<evidence type="ECO:0000256" key="4">
    <source>
        <dbReference type="SAM" id="Phobius"/>
    </source>
</evidence>
<feature type="transmembrane region" description="Helical" evidence="4">
    <location>
        <begin position="66"/>
        <end position="84"/>
    </location>
</feature>
<dbReference type="RefSeq" id="WP_275088889.1">
    <property type="nucleotide sequence ID" value="NZ_CP119078.1"/>
</dbReference>
<feature type="transmembrane region" description="Helical" evidence="4">
    <location>
        <begin position="144"/>
        <end position="166"/>
    </location>
</feature>
<keyword evidence="4" id="KW-1133">Transmembrane helix</keyword>
<organism evidence="6 7">
    <name type="scientific">Legionella cardiaca</name>
    <dbReference type="NCBI Taxonomy" id="1071983"/>
    <lineage>
        <taxon>Bacteria</taxon>
        <taxon>Pseudomonadati</taxon>
        <taxon>Pseudomonadota</taxon>
        <taxon>Gammaproteobacteria</taxon>
        <taxon>Legionellales</taxon>
        <taxon>Legionellaceae</taxon>
        <taxon>Legionella</taxon>
    </lineage>
</organism>
<dbReference type="Pfam" id="PF01569">
    <property type="entry name" value="PAP2"/>
    <property type="match status" value="1"/>
</dbReference>
<gene>
    <name evidence="6" type="ORF">PXX05_14430</name>
</gene>